<dbReference type="AlphaFoldDB" id="A0AA35GH50"/>
<proteinExistence type="predicted"/>
<organism evidence="1 2">
    <name type="scientific">Comamonas aquatica</name>
    <dbReference type="NCBI Taxonomy" id="225991"/>
    <lineage>
        <taxon>Bacteria</taxon>
        <taxon>Pseudomonadati</taxon>
        <taxon>Pseudomonadota</taxon>
        <taxon>Betaproteobacteria</taxon>
        <taxon>Burkholderiales</taxon>
        <taxon>Comamonadaceae</taxon>
        <taxon>Comamonas</taxon>
    </lineage>
</organism>
<protein>
    <submittedName>
        <fullName evidence="1">Uncharacterized protein</fullName>
    </submittedName>
</protein>
<accession>A0AA35GH50</accession>
<dbReference type="RefSeq" id="WP_239224210.1">
    <property type="nucleotide sequence ID" value="NZ_CAHPRW010000039.1"/>
</dbReference>
<comment type="caution">
    <text evidence="1">The sequence shown here is derived from an EMBL/GenBank/DDBJ whole genome shotgun (WGS) entry which is preliminary data.</text>
</comment>
<gene>
    <name evidence="1" type="ORF">GHA_00886</name>
</gene>
<dbReference type="Proteomes" id="UP000834458">
    <property type="component" value="Unassembled WGS sequence"/>
</dbReference>
<name>A0AA35GH50_9BURK</name>
<reference evidence="1" key="1">
    <citation type="submission" date="2020-05" db="EMBL/GenBank/DDBJ databases">
        <authorList>
            <person name="Delgado-Blas J."/>
        </authorList>
    </citation>
    <scope>NUCLEOTIDE SEQUENCE</scope>
    <source>
        <strain evidence="1">BB1454</strain>
    </source>
</reference>
<evidence type="ECO:0000313" key="1">
    <source>
        <dbReference type="EMBL" id="CAB5671532.1"/>
    </source>
</evidence>
<dbReference type="EMBL" id="CAHPSC010000008">
    <property type="protein sequence ID" value="CAB5671532.1"/>
    <property type="molecule type" value="Genomic_DNA"/>
</dbReference>
<sequence length="46" mass="5056">MPALVTQGMAHREIATCPVLSRDIFASHTPQSFKQMDVPSRAQPCT</sequence>
<evidence type="ECO:0000313" key="2">
    <source>
        <dbReference type="Proteomes" id="UP000834458"/>
    </source>
</evidence>